<dbReference type="InterPro" id="IPR009081">
    <property type="entry name" value="PP-bd_ACP"/>
</dbReference>
<dbReference type="Gene3D" id="1.10.1200.10">
    <property type="entry name" value="ACP-like"/>
    <property type="match status" value="2"/>
</dbReference>
<dbReference type="GO" id="GO:0005737">
    <property type="term" value="C:cytoplasm"/>
    <property type="evidence" value="ECO:0007669"/>
    <property type="project" value="TreeGrafter"/>
</dbReference>
<feature type="compositionally biased region" description="Basic and acidic residues" evidence="4">
    <location>
        <begin position="2342"/>
        <end position="2356"/>
    </location>
</feature>
<dbReference type="Proteomes" id="UP000182054">
    <property type="component" value="Unassembled WGS sequence"/>
</dbReference>
<dbReference type="GO" id="GO:0043041">
    <property type="term" value="P:amino acid activation for nonribosomal peptide biosynthetic process"/>
    <property type="evidence" value="ECO:0007669"/>
    <property type="project" value="TreeGrafter"/>
</dbReference>
<dbReference type="CDD" id="cd05930">
    <property type="entry name" value="A_NRPS"/>
    <property type="match status" value="2"/>
</dbReference>
<feature type="region of interest" description="Disordered" evidence="4">
    <location>
        <begin position="2341"/>
        <end position="2363"/>
    </location>
</feature>
<dbReference type="InterPro" id="IPR000873">
    <property type="entry name" value="AMP-dep_synth/lig_dom"/>
</dbReference>
<keyword evidence="3" id="KW-0597">Phosphoprotein</keyword>
<dbReference type="PROSITE" id="PS00455">
    <property type="entry name" value="AMP_BINDING"/>
    <property type="match status" value="3"/>
</dbReference>
<protein>
    <submittedName>
        <fullName evidence="6">Glutamate racemase</fullName>
    </submittedName>
</protein>
<dbReference type="InterPro" id="IPR001242">
    <property type="entry name" value="Condensation_dom"/>
</dbReference>
<dbReference type="UniPathway" id="UPA00011"/>
<dbReference type="InterPro" id="IPR020806">
    <property type="entry name" value="PKS_PP-bd"/>
</dbReference>
<accession>A0A1I0SR82</accession>
<evidence type="ECO:0000256" key="2">
    <source>
        <dbReference type="ARBA" id="ARBA00022450"/>
    </source>
</evidence>
<evidence type="ECO:0000256" key="4">
    <source>
        <dbReference type="SAM" id="MobiDB-lite"/>
    </source>
</evidence>
<evidence type="ECO:0000256" key="3">
    <source>
        <dbReference type="ARBA" id="ARBA00022553"/>
    </source>
</evidence>
<feature type="compositionally biased region" description="Low complexity" evidence="4">
    <location>
        <begin position="3209"/>
        <end position="3241"/>
    </location>
</feature>
<dbReference type="PROSITE" id="PS00012">
    <property type="entry name" value="PHOSPHOPANTETHEINE"/>
    <property type="match status" value="2"/>
</dbReference>
<dbReference type="InterPro" id="IPR023213">
    <property type="entry name" value="CAT-like_dom_sf"/>
</dbReference>
<dbReference type="InterPro" id="IPR029058">
    <property type="entry name" value="AB_hydrolase_fold"/>
</dbReference>
<name>A0A1I0SR82_9NOCA</name>
<dbReference type="SUPFAM" id="SSF52777">
    <property type="entry name" value="CoA-dependent acyltransferases"/>
    <property type="match status" value="6"/>
</dbReference>
<dbReference type="Pfam" id="PF00501">
    <property type="entry name" value="AMP-binding"/>
    <property type="match status" value="3"/>
</dbReference>
<evidence type="ECO:0000313" key="7">
    <source>
        <dbReference type="Proteomes" id="UP000182054"/>
    </source>
</evidence>
<dbReference type="InterPro" id="IPR036736">
    <property type="entry name" value="ACP-like_sf"/>
</dbReference>
<feature type="compositionally biased region" description="Basic residues" evidence="4">
    <location>
        <begin position="3242"/>
        <end position="3251"/>
    </location>
</feature>
<dbReference type="SUPFAM" id="SSF47336">
    <property type="entry name" value="ACP-like"/>
    <property type="match status" value="3"/>
</dbReference>
<dbReference type="Gene3D" id="3.40.50.980">
    <property type="match status" value="2"/>
</dbReference>
<dbReference type="PROSITE" id="PS50075">
    <property type="entry name" value="CARRIER"/>
    <property type="match status" value="3"/>
</dbReference>
<dbReference type="Pfam" id="PF00550">
    <property type="entry name" value="PP-binding"/>
    <property type="match status" value="3"/>
</dbReference>
<dbReference type="Pfam" id="PF13193">
    <property type="entry name" value="AMP-binding_C"/>
    <property type="match status" value="3"/>
</dbReference>
<dbReference type="PANTHER" id="PTHR45527">
    <property type="entry name" value="NONRIBOSOMAL PEPTIDE SYNTHETASE"/>
    <property type="match status" value="1"/>
</dbReference>
<dbReference type="SMART" id="SM00823">
    <property type="entry name" value="PKS_PP"/>
    <property type="match status" value="3"/>
</dbReference>
<feature type="region of interest" description="Disordered" evidence="4">
    <location>
        <begin position="1050"/>
        <end position="1073"/>
    </location>
</feature>
<feature type="domain" description="Carrier" evidence="5">
    <location>
        <begin position="2040"/>
        <end position="2115"/>
    </location>
</feature>
<dbReference type="InterPro" id="IPR001031">
    <property type="entry name" value="Thioesterase"/>
</dbReference>
<dbReference type="InterPro" id="IPR025110">
    <property type="entry name" value="AMP-bd_C"/>
</dbReference>
<dbReference type="SUPFAM" id="SSF56801">
    <property type="entry name" value="Acetyl-CoA synthetase-like"/>
    <property type="match status" value="3"/>
</dbReference>
<dbReference type="Gene3D" id="2.30.38.10">
    <property type="entry name" value="Luciferase, Domain 3"/>
    <property type="match status" value="1"/>
</dbReference>
<dbReference type="InterPro" id="IPR020845">
    <property type="entry name" value="AMP-binding_CS"/>
</dbReference>
<dbReference type="Gene3D" id="3.40.50.12780">
    <property type="entry name" value="N-terminal domain of ligase-like"/>
    <property type="match status" value="2"/>
</dbReference>
<dbReference type="GO" id="GO:0044550">
    <property type="term" value="P:secondary metabolite biosynthetic process"/>
    <property type="evidence" value="ECO:0007669"/>
    <property type="project" value="TreeGrafter"/>
</dbReference>
<dbReference type="InterPro" id="IPR042099">
    <property type="entry name" value="ANL_N_sf"/>
</dbReference>
<organism evidence="6 7">
    <name type="scientific">Rhodococcoides kroppenstedtii</name>
    <dbReference type="NCBI Taxonomy" id="293050"/>
    <lineage>
        <taxon>Bacteria</taxon>
        <taxon>Bacillati</taxon>
        <taxon>Actinomycetota</taxon>
        <taxon>Actinomycetes</taxon>
        <taxon>Mycobacteriales</taxon>
        <taxon>Nocardiaceae</taxon>
        <taxon>Rhodococcoides</taxon>
    </lineage>
</organism>
<dbReference type="Pfam" id="PF00975">
    <property type="entry name" value="Thioesterase"/>
    <property type="match status" value="1"/>
</dbReference>
<proteinExistence type="predicted"/>
<dbReference type="Gene3D" id="3.30.559.10">
    <property type="entry name" value="Chloramphenicol acetyltransferase-like domain"/>
    <property type="match status" value="3"/>
</dbReference>
<feature type="domain" description="Carrier" evidence="5">
    <location>
        <begin position="977"/>
        <end position="1052"/>
    </location>
</feature>
<dbReference type="Gene3D" id="3.30.559.30">
    <property type="entry name" value="Nonribosomal peptide synthetase, condensation domain"/>
    <property type="match status" value="3"/>
</dbReference>
<dbReference type="NCBIfam" id="TIGR01733">
    <property type="entry name" value="AA-adenyl-dom"/>
    <property type="match status" value="3"/>
</dbReference>
<evidence type="ECO:0000313" key="6">
    <source>
        <dbReference type="EMBL" id="SFA41933.1"/>
    </source>
</evidence>
<gene>
    <name evidence="6" type="ORF">SAMN05444374_102155</name>
</gene>
<dbReference type="InterPro" id="IPR010071">
    <property type="entry name" value="AA_adenyl_dom"/>
</dbReference>
<dbReference type="GO" id="GO:0008610">
    <property type="term" value="P:lipid biosynthetic process"/>
    <property type="evidence" value="ECO:0007669"/>
    <property type="project" value="UniProtKB-ARBA"/>
</dbReference>
<dbReference type="GeneID" id="85484626"/>
<dbReference type="InterPro" id="IPR045851">
    <property type="entry name" value="AMP-bd_C_sf"/>
</dbReference>
<keyword evidence="2" id="KW-0596">Phosphopantetheine</keyword>
<dbReference type="NCBIfam" id="NF003417">
    <property type="entry name" value="PRK04813.1"/>
    <property type="match status" value="3"/>
</dbReference>
<dbReference type="RefSeq" id="WP_074921759.1">
    <property type="nucleotide sequence ID" value="NZ_FOJN01000002.1"/>
</dbReference>
<dbReference type="Pfam" id="PF00668">
    <property type="entry name" value="Condensation"/>
    <property type="match status" value="3"/>
</dbReference>
<feature type="region of interest" description="Disordered" evidence="4">
    <location>
        <begin position="1"/>
        <end position="21"/>
    </location>
</feature>
<dbReference type="SUPFAM" id="SSF53474">
    <property type="entry name" value="alpha/beta-Hydrolases"/>
    <property type="match status" value="1"/>
</dbReference>
<feature type="compositionally biased region" description="Basic and acidic residues" evidence="4">
    <location>
        <begin position="1050"/>
        <end position="1069"/>
    </location>
</feature>
<evidence type="ECO:0000259" key="5">
    <source>
        <dbReference type="PROSITE" id="PS50075"/>
    </source>
</evidence>
<evidence type="ECO:0000256" key="1">
    <source>
        <dbReference type="ARBA" id="ARBA00001957"/>
    </source>
</evidence>
<dbReference type="GO" id="GO:0031177">
    <property type="term" value="F:phosphopantetheine binding"/>
    <property type="evidence" value="ECO:0007669"/>
    <property type="project" value="InterPro"/>
</dbReference>
<reference evidence="6 7" key="1">
    <citation type="submission" date="2016-10" db="EMBL/GenBank/DDBJ databases">
        <authorList>
            <person name="de Groot N.N."/>
        </authorList>
    </citation>
    <scope>NUCLEOTIDE SEQUENCE [LARGE SCALE GENOMIC DNA]</scope>
    <source>
        <strain evidence="6 7">DSM 44908</strain>
    </source>
</reference>
<dbReference type="GO" id="GO:0003824">
    <property type="term" value="F:catalytic activity"/>
    <property type="evidence" value="ECO:0007669"/>
    <property type="project" value="InterPro"/>
</dbReference>
<comment type="cofactor">
    <cofactor evidence="1">
        <name>pantetheine 4'-phosphate</name>
        <dbReference type="ChEBI" id="CHEBI:47942"/>
    </cofactor>
</comment>
<feature type="region of interest" description="Disordered" evidence="4">
    <location>
        <begin position="3201"/>
        <end position="3254"/>
    </location>
</feature>
<sequence length="3520" mass="368391">MTEGGPGVDRAPSEWPDEPGAEFEETFDLTTAQRDMWLLQELNPDVTFAVAHYMEIRGAVDIELLERAMRIATVDTGSMLTTLVTDDDAPGDDGTSPSAPTVRQRLDRAVMDMDLDHIDVRDEPDPAEAAADLMTEFTRPVDMYTESLGYTAIITLGPDHHYWYARGHHVAIDGYGATVAAARTAEVYNALLEGRTPPPSRARHPRAFVEAERAYRSSPRYTKDRAYWAGVGPTLGDPVSLAGRTAPPSAYNHRCDTLLGTAADRAVRDAVGRFSTTLGVVVTAAFAAFLSRATDSADVVVTLPMAARVTSWMRESACMTANAVPVGVTCGGGRTVGEVITETGHRVSGALRHQLLPASEIAELLGLTGVTLGPTINLMLFGERIVLGDVPADLDLLTSGPTADIAVTVHENRATGRLRVDLEANPALYTADDLVLHSERFARFLVDFCTSDAGTEVRSLPMLGDGEPVALAWTAPRAVPPAFATFADLLSRADTVDARGLAIVDGRVSLTRHELRRRSDALARTLLDLGVGPDVPVVSVLPRSHLSVTAVHAVARSGGVHVPVDPALPAERIATIVADCGAAVGITSPDLVDELPSGVQWVTVPAGPTPAGPAPDLSDATRPGPDHLAYVVYTSGSTGTPKGVGVTHRGLAAMATAAIAAHGLRPGRRVMHFVSPGFDASVLELVLAFGSGGTLVVVPPGVHGGTELADVLRSGHVDAGFVTPSALATVPMTDQRVLTAVGVGGDAVPGSLVDEWSPGRRMVNVYGPTETTVAVTFGELQAGREVELGAPFPGVRAVVLDAALRPVAPGCVGELYIGGGGVARGYLGRSALTSERFVADPYLPGARLYRTGDLVRRTARDTLVHLGRRDHQVKVRGFRIELGEIEEALRTAPHVGDSAAIVHGVGTRRTLEAYVSPAGDERPDPDDVLDAVARILPPYMLPNRVTVLDHMPLGVNGKIDRKRLPAPRARDTAATRPPETEREILVAEVVGEILDLDDVAATDHFFELGGNSLLATRLAAQLTERAGRTVGVRDVFTLATVERLARRLDDEPVADDRRPGPRRGDREDPTPASAAQRGLWWIEQFHPSSTYHVPLALQITGPFDADAARAALRDVVSRHESLRTVFRAPADGETGPMQVVRDAAEVTDLLDVDGVEVERAADVTAALGPATATPFDLATDLPLRARIVRVRSEPDRHVLAVVLHHICVDGWSLGVLAADLATAYLARVVGTAPAWPAPAVQYADASAWQRRELGSIDDPTSRISMLLTWWTRTVADLPTPSGLGADRPRPLVPTGRGSVVTAPIGDRRLAALDALTSRTGTSRFMVVHAALVLVLRGLGAGDDVAVGTAVAGRGHADLDGVLGMFVNSVVLRTATSGDRTLGEHLAAVRATDLDALTRADLPFETLVDAVDPPRSAGRHPLFDVMITTRTTPDLRTAVGDVVLEPFPLDAGRAKYDLELVIDESPGAPLRLDLTYAVDLYDRGTATALLERVVAVVDAMAADLTVPVGRVPLLLPHEIAATVPMRSPEREPRPVGVEWTLDALVRRHAALTPDAIAVIDGARRTTYAELDAMVQRGAARLLDNGVSADSRVIGLVRRSTESVAAVLAVARAGGGIVPVDPDYPADRRAFMVRDSKTLHAVCSDPADVPSDGFLWTTTEGLLSAEAVPAARGAVSVPLDCTAYVTYTSGTTGRPKGVQVTRRAFANITRELVRAYRADATARVLAFASPSFDASMLELGLAFGAGAALVIVPAGVVGGDELTSILDEHAVTHAFLTPSVLSTLSAGDGPVRRPTVLGIGGEGFGADLLAEWGPGRRIVDIYGPTESTICSHAPHLAGTEVSIGLPVSGVRATVLGRDLAPVPPGTEGELHLSGVQLARGYLDRPALTAARFVADPYGPPGSRMYRTGDLAVWRPTRDGRPDVRITGRSDFQVKIRGQRIEPGEIDAVLTDAPGVAGAVTVTAPGPAGETVLVSFVHPAPGGSAADIDVAQVIAVARRGLPRHMVPTAVVPVDALPLTPVGKVDRAALPMPETLDTPAPHRAPGTADEKVVAEVLATVLGRDRIGVDDDFFALGGTSLSATVFTAALTERTGVRVPVRAVFEHPTVASLAARGDLVGIGSAIAPRPVLDPPDRPASVPLSSSQLAMWFANRTPAASAYVIVSGLAVTGPLDDRAVIASLNDVVARHESLRTVYPTVNGVPTHRVLGSVEVPVRVIDASDVEVGSGPPTDRPEVHSALTDLGERPLDLAEGPVVRACIVHLAADRHVVGVAVHHIAADGESVAPLTGDLMQAYAAGMSGAAPQWSRPPVQYIDHLLARRAALDPTRAAASLDWWRTRLAGIAPEHPVRPDLPRPDRTSGRAESVSVEVSASTRRAVQALAAQHRATEFMMIHAALAAVVAAESRAGTDTDTVDVVIGTPHAGRHAAGLETMVGMAVETVVLRTDVDRTSSFAETVDAVRDADLGALDHAETSFDDVVAALDPPRHPARHPVVQIMLSVRPEPPVHVELGEQTVAALPIAPRFSAFDLVVTVTARRDGGADIEVTFSRELFLPATAGRLAAAVRDVLARGTTAPETAVGELAAAPVERGSTLADLLVAAASDRPHRPAVSASDGRRTYAELLASADALAARLRAAGAGPGEVVAVAMGRSAASVTAFWGVALSGAAVLPVDPTYPRERLQYVLGDASPVLGLTRAVDAVSLPDSVTWWSLDSAGVPVEEDGSVADTVPARPARADDVAYLIYTSGTTGRPKPVAVPHRGLDRFAATLRSTFDTDHRSRVLHVASPGFDAAVLELLLAVGSGAATVVAPPYAFAGSALAAVIERERVDTVFLTPAALSLLEPASVPTVRTVGTGGEALPAAVAETWAVRHRLVNAYGPSETTVAATMGVQQAGTAPHIGTPVAGTRTRVLGPTLAEVTDGETGELYVAGAGLARGYPGRPAATAARFVADPAGPPGSRMYRTGDLVRTRLATGRAPRVLEILGRSDAQTKIRGVRIEPAEVEAVLTGHPAVLGAAVLVEAGADGSLLVAHVCAPGADESAIRDHAAAALPRTHLPGRIVLHDRLPLTTHGKVDRAALRAVGAAVPETSVSDEVPVAVPAPTPAPVSAPVSVSDDDGLALESMLRAAFAEVLGVDDVPADADFFALGGNSLAAVRVLDLVRDRIGDRVNPEAVDVTWFFDAATPASLSARLQEAIVLDDGIDTREREAVAPPPASAAVQPPSAPAAVQPPSAPAAVQPPTVPGAAAGSHHRAPRRASRSAPAGASWDVVLPLRSGADDVAPLVCVHPAVGLSWSYAGLLPHLDPSVPVMGLQARGIATPAPEPASLGEMARDYVNVVRSEFPSGPYRLLGWSLGGLLAHAMAVEFEKLDEDVDLIVLDAYPIPADMPRTEMTVAALVRDFVPLDAEVPDDLDVEGAIALIRGVGGPTAHLDADRMRRLHARYRLFVDLGHAHTPGRFGGDLQVFSAAVSSSGADTGLGPWAWRPHVAGSITDTPVDAAHNAMGSAEALAVVARRLGGFRSATVGTR</sequence>
<dbReference type="OrthoDB" id="2472181at2"/>
<dbReference type="Gene3D" id="3.40.50.1820">
    <property type="entry name" value="alpha/beta hydrolase"/>
    <property type="match status" value="2"/>
</dbReference>
<dbReference type="InterPro" id="IPR006162">
    <property type="entry name" value="Ppantetheine_attach_site"/>
</dbReference>
<dbReference type="PANTHER" id="PTHR45527:SF1">
    <property type="entry name" value="FATTY ACID SYNTHASE"/>
    <property type="match status" value="1"/>
</dbReference>
<dbReference type="Gene3D" id="3.30.300.30">
    <property type="match status" value="3"/>
</dbReference>
<feature type="domain" description="Carrier" evidence="5">
    <location>
        <begin position="3109"/>
        <end position="3189"/>
    </location>
</feature>
<dbReference type="EMBL" id="FOJN01000002">
    <property type="protein sequence ID" value="SFA41933.1"/>
    <property type="molecule type" value="Genomic_DNA"/>
</dbReference>